<feature type="compositionally biased region" description="Low complexity" evidence="1">
    <location>
        <begin position="301"/>
        <end position="316"/>
    </location>
</feature>
<dbReference type="Proteomes" id="UP000887013">
    <property type="component" value="Unassembled WGS sequence"/>
</dbReference>
<feature type="region of interest" description="Disordered" evidence="1">
    <location>
        <begin position="295"/>
        <end position="316"/>
    </location>
</feature>
<proteinExistence type="predicted"/>
<sequence length="316" mass="35434">MRFLSKEIEGEEKINLANLEFGLEYKNKKNQPMKSFFNRNKNITTGMELYSSVQAHSTKEITNPKLENGILVHDQILANVSSTPHVLQTLAVYLRGEKGKVKIRTIIDSTSQRSYVLNSTAQKLNYHPHRRESLQHSLFSVENTEICHHDVYKALLTDVSLNYNCNFEVLGQETICATIPSVADGSWMKKLFENNIHLSDQRQGPLELLIGMDVAGKLQTGGDVVLIESTAKRVNWPLGKVVHLIEGKDGVVLLAKIRAKHGDLLRPIQRLYPLEVSSPIDEDLHQQIEGHTICDKRDESNISSDSSSLVPDSGEG</sequence>
<evidence type="ECO:0000256" key="1">
    <source>
        <dbReference type="SAM" id="MobiDB-lite"/>
    </source>
</evidence>
<name>A0A8X6I3T0_NEPPI</name>
<evidence type="ECO:0000259" key="2">
    <source>
        <dbReference type="Pfam" id="PF18701"/>
    </source>
</evidence>
<reference evidence="3" key="1">
    <citation type="submission" date="2020-08" db="EMBL/GenBank/DDBJ databases">
        <title>Multicomponent nature underlies the extraordinary mechanical properties of spider dragline silk.</title>
        <authorList>
            <person name="Kono N."/>
            <person name="Nakamura H."/>
            <person name="Mori M."/>
            <person name="Yoshida Y."/>
            <person name="Ohtoshi R."/>
            <person name="Malay A.D."/>
            <person name="Moran D.A.P."/>
            <person name="Tomita M."/>
            <person name="Numata K."/>
            <person name="Arakawa K."/>
        </authorList>
    </citation>
    <scope>NUCLEOTIDE SEQUENCE</scope>
</reference>
<dbReference type="Pfam" id="PF18701">
    <property type="entry name" value="DUF5641"/>
    <property type="match status" value="1"/>
</dbReference>
<dbReference type="EMBL" id="BMAW01041573">
    <property type="protein sequence ID" value="GFS29562.1"/>
    <property type="molecule type" value="Genomic_DNA"/>
</dbReference>
<accession>A0A8X6I3T0</accession>
<comment type="caution">
    <text evidence="3">The sequence shown here is derived from an EMBL/GenBank/DDBJ whole genome shotgun (WGS) entry which is preliminary data.</text>
</comment>
<dbReference type="AlphaFoldDB" id="A0A8X6I3T0"/>
<evidence type="ECO:0000313" key="3">
    <source>
        <dbReference type="EMBL" id="GFS29562.1"/>
    </source>
</evidence>
<keyword evidence="4" id="KW-1185">Reference proteome</keyword>
<organism evidence="3 4">
    <name type="scientific">Nephila pilipes</name>
    <name type="common">Giant wood spider</name>
    <name type="synonym">Nephila maculata</name>
    <dbReference type="NCBI Taxonomy" id="299642"/>
    <lineage>
        <taxon>Eukaryota</taxon>
        <taxon>Metazoa</taxon>
        <taxon>Ecdysozoa</taxon>
        <taxon>Arthropoda</taxon>
        <taxon>Chelicerata</taxon>
        <taxon>Arachnida</taxon>
        <taxon>Araneae</taxon>
        <taxon>Araneomorphae</taxon>
        <taxon>Entelegynae</taxon>
        <taxon>Araneoidea</taxon>
        <taxon>Nephilidae</taxon>
        <taxon>Nephila</taxon>
    </lineage>
</organism>
<evidence type="ECO:0000313" key="4">
    <source>
        <dbReference type="Proteomes" id="UP000887013"/>
    </source>
</evidence>
<feature type="domain" description="DUF5641" evidence="2">
    <location>
        <begin position="217"/>
        <end position="274"/>
    </location>
</feature>
<dbReference type="InterPro" id="IPR040676">
    <property type="entry name" value="DUF5641"/>
</dbReference>
<gene>
    <name evidence="3" type="primary">AVEN_40207_1</name>
    <name evidence="3" type="ORF">NPIL_227801</name>
</gene>
<dbReference type="OrthoDB" id="6571122at2759"/>
<protein>
    <recommendedName>
        <fullName evidence="2">DUF5641 domain-containing protein</fullName>
    </recommendedName>
</protein>